<gene>
    <name evidence="2" type="ORF">CDG81_20590</name>
</gene>
<sequence length="84" mass="8739">MVSSRVRPSILATVGRRGLDGELARGRRAVSESPDAVPAELSPDVSREQLGKGRGTGVAGVLRQLSKCHCFLAPSASGSIRPLS</sequence>
<dbReference type="AlphaFoldDB" id="A0A223RWL7"/>
<proteinExistence type="predicted"/>
<organism evidence="2 3">
    <name type="scientific">Actinopolyspora erythraea</name>
    <dbReference type="NCBI Taxonomy" id="414996"/>
    <lineage>
        <taxon>Bacteria</taxon>
        <taxon>Bacillati</taxon>
        <taxon>Actinomycetota</taxon>
        <taxon>Actinomycetes</taxon>
        <taxon>Actinopolysporales</taxon>
        <taxon>Actinopolysporaceae</taxon>
        <taxon>Actinopolyspora</taxon>
    </lineage>
</organism>
<evidence type="ECO:0000313" key="2">
    <source>
        <dbReference type="EMBL" id="ASU80271.1"/>
    </source>
</evidence>
<evidence type="ECO:0000313" key="3">
    <source>
        <dbReference type="Proteomes" id="UP000215043"/>
    </source>
</evidence>
<dbReference type="EMBL" id="CP022752">
    <property type="protein sequence ID" value="ASU80271.1"/>
    <property type="molecule type" value="Genomic_DNA"/>
</dbReference>
<name>A0A223RWL7_9ACTN</name>
<accession>A0A223RWL7</accession>
<dbReference type="KEGG" id="aey:CDG81_20590"/>
<evidence type="ECO:0000256" key="1">
    <source>
        <dbReference type="SAM" id="MobiDB-lite"/>
    </source>
</evidence>
<feature type="region of interest" description="Disordered" evidence="1">
    <location>
        <begin position="24"/>
        <end position="53"/>
    </location>
</feature>
<protein>
    <submittedName>
        <fullName evidence="2">Uncharacterized protein</fullName>
    </submittedName>
</protein>
<dbReference type="Proteomes" id="UP000215043">
    <property type="component" value="Chromosome"/>
</dbReference>
<reference evidence="2 3" key="1">
    <citation type="submission" date="2017-08" db="EMBL/GenBank/DDBJ databases">
        <title>The complete genome sequence of moderately halophilic actinomycete Actinopolyspora erythraea YIM 90600, the producer of novel erythromycin, novel actinopolysporins A-C and tubercidin.</title>
        <authorList>
            <person name="Yin M."/>
            <person name="Tang S."/>
        </authorList>
    </citation>
    <scope>NUCLEOTIDE SEQUENCE [LARGE SCALE GENOMIC DNA]</scope>
    <source>
        <strain evidence="2 3">YIM 90600</strain>
    </source>
</reference>